<accession>A0A914XHM7</accession>
<proteinExistence type="predicted"/>
<sequence>MPPKKRPADVSTLKRSKRLEENKENLNKGTLKPKLEIESGTESDSDDGSKGKRIELCISSKKTRSAAKPAVDQGILTGMVFPKGTYVIRLRDAIDGDVKWIWRVDHHQLIQKYLLDERYGKGKNGSIRWYTKSFRYCGWFCNEAWNFLILKVTSKEVNEQRVQVVFPSAREIEAARKVAVEENRKRRIPFD</sequence>
<dbReference type="AlphaFoldDB" id="A0A914XHM7"/>
<feature type="region of interest" description="Disordered" evidence="1">
    <location>
        <begin position="1"/>
        <end position="50"/>
    </location>
</feature>
<protein>
    <submittedName>
        <fullName evidence="3">AP2/ERF domain-containing protein</fullName>
    </submittedName>
</protein>
<evidence type="ECO:0000313" key="3">
    <source>
        <dbReference type="WBParaSite" id="PSAMB.scaffold7821size12893.g30574.t1"/>
    </source>
</evidence>
<dbReference type="Proteomes" id="UP000887566">
    <property type="component" value="Unplaced"/>
</dbReference>
<name>A0A914XHM7_9BILA</name>
<keyword evidence="2" id="KW-1185">Reference proteome</keyword>
<organism evidence="2 3">
    <name type="scientific">Plectus sambesii</name>
    <dbReference type="NCBI Taxonomy" id="2011161"/>
    <lineage>
        <taxon>Eukaryota</taxon>
        <taxon>Metazoa</taxon>
        <taxon>Ecdysozoa</taxon>
        <taxon>Nematoda</taxon>
        <taxon>Chromadorea</taxon>
        <taxon>Plectida</taxon>
        <taxon>Plectina</taxon>
        <taxon>Plectoidea</taxon>
        <taxon>Plectidae</taxon>
        <taxon>Plectus</taxon>
    </lineage>
</organism>
<reference evidence="3" key="1">
    <citation type="submission" date="2022-11" db="UniProtKB">
        <authorList>
            <consortium name="WormBaseParasite"/>
        </authorList>
    </citation>
    <scope>IDENTIFICATION</scope>
</reference>
<evidence type="ECO:0000256" key="1">
    <source>
        <dbReference type="SAM" id="MobiDB-lite"/>
    </source>
</evidence>
<evidence type="ECO:0000313" key="2">
    <source>
        <dbReference type="Proteomes" id="UP000887566"/>
    </source>
</evidence>
<dbReference type="WBParaSite" id="PSAMB.scaffold7821size12893.g30574.t1">
    <property type="protein sequence ID" value="PSAMB.scaffold7821size12893.g30574.t1"/>
    <property type="gene ID" value="PSAMB.scaffold7821size12893.g30574"/>
</dbReference>